<comment type="caution">
    <text evidence="1">The sequence shown here is derived from an EMBL/GenBank/DDBJ whole genome shotgun (WGS) entry which is preliminary data.</text>
</comment>
<evidence type="ECO:0000313" key="1">
    <source>
        <dbReference type="EMBL" id="KAJ8014817.1"/>
    </source>
</evidence>
<protein>
    <submittedName>
        <fullName evidence="1">Uncharacterized protein</fullName>
    </submittedName>
</protein>
<organism evidence="1 2">
    <name type="scientific">Dallia pectoralis</name>
    <name type="common">Alaska blackfish</name>
    <dbReference type="NCBI Taxonomy" id="75939"/>
    <lineage>
        <taxon>Eukaryota</taxon>
        <taxon>Metazoa</taxon>
        <taxon>Chordata</taxon>
        <taxon>Craniata</taxon>
        <taxon>Vertebrata</taxon>
        <taxon>Euteleostomi</taxon>
        <taxon>Actinopterygii</taxon>
        <taxon>Neopterygii</taxon>
        <taxon>Teleostei</taxon>
        <taxon>Protacanthopterygii</taxon>
        <taxon>Esociformes</taxon>
        <taxon>Umbridae</taxon>
        <taxon>Dallia</taxon>
    </lineage>
</organism>
<evidence type="ECO:0000313" key="2">
    <source>
        <dbReference type="Proteomes" id="UP001157502"/>
    </source>
</evidence>
<keyword evidence="2" id="KW-1185">Reference proteome</keyword>
<reference evidence="1" key="1">
    <citation type="submission" date="2021-05" db="EMBL/GenBank/DDBJ databases">
        <authorList>
            <person name="Pan Q."/>
            <person name="Jouanno E."/>
            <person name="Zahm M."/>
            <person name="Klopp C."/>
            <person name="Cabau C."/>
            <person name="Louis A."/>
            <person name="Berthelot C."/>
            <person name="Parey E."/>
            <person name="Roest Crollius H."/>
            <person name="Montfort J."/>
            <person name="Robinson-Rechavi M."/>
            <person name="Bouchez O."/>
            <person name="Lampietro C."/>
            <person name="Lopez Roques C."/>
            <person name="Donnadieu C."/>
            <person name="Postlethwait J."/>
            <person name="Bobe J."/>
            <person name="Dillon D."/>
            <person name="Chandos A."/>
            <person name="von Hippel F."/>
            <person name="Guiguen Y."/>
        </authorList>
    </citation>
    <scope>NUCLEOTIDE SEQUENCE</scope>
    <source>
        <strain evidence="1">YG-Jan2019</strain>
    </source>
</reference>
<gene>
    <name evidence="1" type="ORF">DPEC_G00019690</name>
</gene>
<dbReference type="EMBL" id="CM055729">
    <property type="protein sequence ID" value="KAJ8014817.1"/>
    <property type="molecule type" value="Genomic_DNA"/>
</dbReference>
<sequence>MSMSPIFWSQVFPCAHESDYAKMASFSSLRREEMQASVEETSVIPQGSVATTEVSQLPGVYRTPQPTCLARQRTQAAHVSWSLCSPSRLPPSERLP</sequence>
<proteinExistence type="predicted"/>
<dbReference type="Proteomes" id="UP001157502">
    <property type="component" value="Chromosome 2"/>
</dbReference>
<accession>A0ACC2HGD8</accession>
<name>A0ACC2HGD8_DALPE</name>